<evidence type="ECO:0000313" key="2">
    <source>
        <dbReference type="EMBL" id="CAI8815953.1"/>
    </source>
</evidence>
<dbReference type="EMBL" id="OX458333">
    <property type="protein sequence ID" value="CAI8815953.1"/>
    <property type="molecule type" value="Genomic_DNA"/>
</dbReference>
<sequence>MGIWLTSWLIGNKIGLLPVAVIFADLAGGQLFGFLGGYCWPYRLLR</sequence>
<keyword evidence="3" id="KW-1185">Reference proteome</keyword>
<keyword evidence="1" id="KW-0812">Transmembrane</keyword>
<proteinExistence type="predicted"/>
<name>A0ABM9I0T3_9GAMM</name>
<protein>
    <submittedName>
        <fullName evidence="2">Uncharacterized protein</fullName>
    </submittedName>
</protein>
<evidence type="ECO:0000256" key="1">
    <source>
        <dbReference type="SAM" id="Phobius"/>
    </source>
</evidence>
<keyword evidence="1" id="KW-1133">Transmembrane helix</keyword>
<accession>A0ABM9I0T3</accession>
<gene>
    <name evidence="2" type="ORF">MSZNOR_1866</name>
</gene>
<evidence type="ECO:0000313" key="3">
    <source>
        <dbReference type="Proteomes" id="UP001162030"/>
    </source>
</evidence>
<reference evidence="2 3" key="1">
    <citation type="submission" date="2023-03" db="EMBL/GenBank/DDBJ databases">
        <authorList>
            <person name="Pearce D."/>
        </authorList>
    </citation>
    <scope>NUCLEOTIDE SEQUENCE [LARGE SCALE GENOMIC DNA]</scope>
    <source>
        <strain evidence="2">Msz</strain>
    </source>
</reference>
<feature type="transmembrane region" description="Helical" evidence="1">
    <location>
        <begin position="14"/>
        <end position="40"/>
    </location>
</feature>
<organism evidence="2 3">
    <name type="scientific">Methylocaldum szegediense</name>
    <dbReference type="NCBI Taxonomy" id="73780"/>
    <lineage>
        <taxon>Bacteria</taxon>
        <taxon>Pseudomonadati</taxon>
        <taxon>Pseudomonadota</taxon>
        <taxon>Gammaproteobacteria</taxon>
        <taxon>Methylococcales</taxon>
        <taxon>Methylococcaceae</taxon>
        <taxon>Methylocaldum</taxon>
    </lineage>
</organism>
<dbReference type="Proteomes" id="UP001162030">
    <property type="component" value="Chromosome"/>
</dbReference>
<keyword evidence="1" id="KW-0472">Membrane</keyword>